<reference evidence="1 2" key="1">
    <citation type="submission" date="2020-02" db="EMBL/GenBank/DDBJ databases">
        <title>Full genome sequence of Nocardioides sp. R-3366.</title>
        <authorList>
            <person name="Im W.-T."/>
        </authorList>
    </citation>
    <scope>NUCLEOTIDE SEQUENCE [LARGE SCALE GENOMIC DNA]</scope>
    <source>
        <strain evidence="1 2">R-3366</strain>
    </source>
</reference>
<proteinExistence type="predicted"/>
<name>A0A6G6WDQ8_9ACTN</name>
<sequence length="95" mass="10172">MSAADTGAEPLAVALWEQARDHEQAVRRVPDDDVARDVRARVRALAAGSGVRIRTARIDDTVVVVRLDAAVWDDDTATMRRKLGLPADGAAPDLG</sequence>
<keyword evidence="2" id="KW-1185">Reference proteome</keyword>
<organism evidence="1 2">
    <name type="scientific">Nocardioides anomalus</name>
    <dbReference type="NCBI Taxonomy" id="2712223"/>
    <lineage>
        <taxon>Bacteria</taxon>
        <taxon>Bacillati</taxon>
        <taxon>Actinomycetota</taxon>
        <taxon>Actinomycetes</taxon>
        <taxon>Propionibacteriales</taxon>
        <taxon>Nocardioidaceae</taxon>
        <taxon>Nocardioides</taxon>
    </lineage>
</organism>
<dbReference type="RefSeq" id="WP_165232684.1">
    <property type="nucleotide sequence ID" value="NZ_CP049257.1"/>
</dbReference>
<protein>
    <submittedName>
        <fullName evidence="1">Uncharacterized protein</fullName>
    </submittedName>
</protein>
<evidence type="ECO:0000313" key="1">
    <source>
        <dbReference type="EMBL" id="QIG43349.1"/>
    </source>
</evidence>
<evidence type="ECO:0000313" key="2">
    <source>
        <dbReference type="Proteomes" id="UP000502996"/>
    </source>
</evidence>
<accession>A0A6G6WDQ8</accession>
<dbReference type="EMBL" id="CP049257">
    <property type="protein sequence ID" value="QIG43349.1"/>
    <property type="molecule type" value="Genomic_DNA"/>
</dbReference>
<dbReference type="KEGG" id="nano:G5V58_11750"/>
<gene>
    <name evidence="1" type="ORF">G5V58_11750</name>
</gene>
<dbReference type="AlphaFoldDB" id="A0A6G6WDQ8"/>
<dbReference type="Proteomes" id="UP000502996">
    <property type="component" value="Chromosome"/>
</dbReference>